<keyword evidence="2" id="KW-1133">Transmembrane helix</keyword>
<evidence type="ECO:0000256" key="1">
    <source>
        <dbReference type="SAM" id="MobiDB-lite"/>
    </source>
</evidence>
<reference evidence="3 4" key="1">
    <citation type="submission" date="2024-02" db="EMBL/GenBank/DDBJ databases">
        <title>Rubritalea halochordaticola NBRC 107102.</title>
        <authorList>
            <person name="Ichikawa N."/>
            <person name="Katano-Makiyama Y."/>
            <person name="Hidaka K."/>
        </authorList>
    </citation>
    <scope>NUCLEOTIDE SEQUENCE [LARGE SCALE GENOMIC DNA]</scope>
    <source>
        <strain evidence="3 4">NBRC 107102</strain>
    </source>
</reference>
<feature type="compositionally biased region" description="Polar residues" evidence="1">
    <location>
        <begin position="88"/>
        <end position="103"/>
    </location>
</feature>
<keyword evidence="4" id="KW-1185">Reference proteome</keyword>
<comment type="caution">
    <text evidence="3">The sequence shown here is derived from an EMBL/GenBank/DDBJ whole genome shotgun (WGS) entry which is preliminary data.</text>
</comment>
<accession>A0ABP9UUU6</accession>
<gene>
    <name evidence="3" type="ORF">Rhal01_00387</name>
</gene>
<proteinExistence type="predicted"/>
<feature type="compositionally biased region" description="Basic residues" evidence="1">
    <location>
        <begin position="131"/>
        <end position="140"/>
    </location>
</feature>
<organism evidence="3 4">
    <name type="scientific">Rubritalea halochordaticola</name>
    <dbReference type="NCBI Taxonomy" id="714537"/>
    <lineage>
        <taxon>Bacteria</taxon>
        <taxon>Pseudomonadati</taxon>
        <taxon>Verrucomicrobiota</taxon>
        <taxon>Verrucomicrobiia</taxon>
        <taxon>Verrucomicrobiales</taxon>
        <taxon>Rubritaleaceae</taxon>
        <taxon>Rubritalea</taxon>
    </lineage>
</organism>
<feature type="transmembrane region" description="Helical" evidence="2">
    <location>
        <begin position="16"/>
        <end position="32"/>
    </location>
</feature>
<dbReference type="RefSeq" id="WP_346187236.1">
    <property type="nucleotide sequence ID" value="NZ_BAABRL010000001.1"/>
</dbReference>
<name>A0ABP9UUU6_9BACT</name>
<feature type="compositionally biased region" description="Basic and acidic residues" evidence="1">
    <location>
        <begin position="106"/>
        <end position="119"/>
    </location>
</feature>
<keyword evidence="2" id="KW-0472">Membrane</keyword>
<evidence type="ECO:0000313" key="3">
    <source>
        <dbReference type="EMBL" id="GAA5494228.1"/>
    </source>
</evidence>
<dbReference type="EMBL" id="BAABRL010000001">
    <property type="protein sequence ID" value="GAA5494228.1"/>
    <property type="molecule type" value="Genomic_DNA"/>
</dbReference>
<evidence type="ECO:0000313" key="4">
    <source>
        <dbReference type="Proteomes" id="UP001424741"/>
    </source>
</evidence>
<protein>
    <submittedName>
        <fullName evidence="3">Uncharacterized protein</fullName>
    </submittedName>
</protein>
<dbReference type="Proteomes" id="UP001424741">
    <property type="component" value="Unassembled WGS sequence"/>
</dbReference>
<feature type="region of interest" description="Disordered" evidence="1">
    <location>
        <begin position="61"/>
        <end position="145"/>
    </location>
</feature>
<keyword evidence="2" id="KW-0812">Transmembrane</keyword>
<sequence>MAIFTTLADIDLDPRIILAIGFLVFSGLKWLFGKVGSQGQAKHESDLEDIYEQYREEIRRKQTSNPTAPPQVIQQPAQTPPPLPIQHKSAQASKSTTVESLTRSYRKQEPKLSKAEQEALAKIQSSGNLLRSKRRKKAQHGKTSYAKLLSTPDRARQAIVLSEVLGPPKAMR</sequence>
<evidence type="ECO:0000256" key="2">
    <source>
        <dbReference type="SAM" id="Phobius"/>
    </source>
</evidence>